<dbReference type="Gene3D" id="1.10.287.1260">
    <property type="match status" value="2"/>
</dbReference>
<proteinExistence type="inferred from homology"/>
<dbReference type="PANTHER" id="PTHR30460:SF0">
    <property type="entry name" value="MODERATE CONDUCTANCE MECHANOSENSITIVE CHANNEL YBIO"/>
    <property type="match status" value="1"/>
</dbReference>
<feature type="transmembrane region" description="Helical" evidence="7">
    <location>
        <begin position="15"/>
        <end position="38"/>
    </location>
</feature>
<reference evidence="11 12" key="1">
    <citation type="journal article" date="2018" name="Environ. Microbiol.">
        <title>Novel energy conservation strategies and behaviour of Pelotomaculum schinkii driving syntrophic propionate catabolism.</title>
        <authorList>
            <person name="Hidalgo-Ahumada C.A.P."/>
            <person name="Nobu M.K."/>
            <person name="Narihiro T."/>
            <person name="Tamaki H."/>
            <person name="Liu W.T."/>
            <person name="Kamagata Y."/>
            <person name="Stams A.J.M."/>
            <person name="Imachi H."/>
            <person name="Sousa D.Z."/>
        </authorList>
    </citation>
    <scope>NUCLEOTIDE SEQUENCE [LARGE SCALE GENOMIC DNA]</scope>
    <source>
        <strain evidence="11 12">HH</strain>
    </source>
</reference>
<dbReference type="FunFam" id="2.30.30.60:FF:000001">
    <property type="entry name" value="MscS Mechanosensitive ion channel"/>
    <property type="match status" value="1"/>
</dbReference>
<comment type="caution">
    <text evidence="11">The sequence shown here is derived from an EMBL/GenBank/DDBJ whole genome shotgun (WGS) entry which is preliminary data.</text>
</comment>
<evidence type="ECO:0000259" key="8">
    <source>
        <dbReference type="Pfam" id="PF00924"/>
    </source>
</evidence>
<dbReference type="Proteomes" id="UP000298324">
    <property type="component" value="Unassembled WGS sequence"/>
</dbReference>
<evidence type="ECO:0000256" key="4">
    <source>
        <dbReference type="ARBA" id="ARBA00022692"/>
    </source>
</evidence>
<evidence type="ECO:0000256" key="1">
    <source>
        <dbReference type="ARBA" id="ARBA00004651"/>
    </source>
</evidence>
<feature type="domain" description="Mechanosensitive ion channel MscS" evidence="8">
    <location>
        <begin position="196"/>
        <end position="261"/>
    </location>
</feature>
<dbReference type="SUPFAM" id="SSF82861">
    <property type="entry name" value="Mechanosensitive channel protein MscS (YggB), transmembrane region"/>
    <property type="match status" value="1"/>
</dbReference>
<evidence type="ECO:0000313" key="11">
    <source>
        <dbReference type="EMBL" id="TEB05470.1"/>
    </source>
</evidence>
<evidence type="ECO:0000256" key="5">
    <source>
        <dbReference type="ARBA" id="ARBA00022989"/>
    </source>
</evidence>
<dbReference type="GO" id="GO:0005886">
    <property type="term" value="C:plasma membrane"/>
    <property type="evidence" value="ECO:0007669"/>
    <property type="project" value="UniProtKB-SubCell"/>
</dbReference>
<dbReference type="InterPro" id="IPR011066">
    <property type="entry name" value="MscS_channel_C_sf"/>
</dbReference>
<dbReference type="Gene3D" id="3.30.70.100">
    <property type="match status" value="1"/>
</dbReference>
<dbReference type="RefSeq" id="WP_134218978.1">
    <property type="nucleotide sequence ID" value="NZ_QFGA01000002.1"/>
</dbReference>
<dbReference type="Gene3D" id="2.30.30.60">
    <property type="match status" value="1"/>
</dbReference>
<name>A0A4Y7RA01_9FIRM</name>
<comment type="similarity">
    <text evidence="2">Belongs to the MscS (TC 1.A.23) family.</text>
</comment>
<keyword evidence="5 7" id="KW-1133">Transmembrane helix</keyword>
<accession>A0A4Y7RA01</accession>
<dbReference type="InterPro" id="IPR010920">
    <property type="entry name" value="LSM_dom_sf"/>
</dbReference>
<dbReference type="Pfam" id="PF21088">
    <property type="entry name" value="MS_channel_1st"/>
    <property type="match status" value="1"/>
</dbReference>
<dbReference type="Pfam" id="PF00924">
    <property type="entry name" value="MS_channel_2nd"/>
    <property type="match status" value="1"/>
</dbReference>
<evidence type="ECO:0000256" key="2">
    <source>
        <dbReference type="ARBA" id="ARBA00008017"/>
    </source>
</evidence>
<dbReference type="AlphaFoldDB" id="A0A4Y7RA01"/>
<dbReference type="InterPro" id="IPR049142">
    <property type="entry name" value="MS_channel_1st"/>
</dbReference>
<feature type="transmembrane region" description="Helical" evidence="7">
    <location>
        <begin position="113"/>
        <end position="131"/>
    </location>
</feature>
<dbReference type="EMBL" id="QFGA01000002">
    <property type="protein sequence ID" value="TEB05470.1"/>
    <property type="molecule type" value="Genomic_DNA"/>
</dbReference>
<sequence length="363" mass="40376">MDWIKDLFIPDQMQIFLYDLVLSVLVLVFTYILIKVLYRFSNRVLRESGQGDSEQAEKGVISDEAIRSARILLQTIILYGGYFIAAIVILEIFNVKLISPDDLKTLGAKVLKIIGILVGAKLAINFGQLVVKQVFDNHETTGRRAQTLEILLRSAITYLVFFMACLMILQIFNVNTSAILASAGILGLAVGFGAQNLVKDVISGFFILFEDQFSVGDFVQIDAVTGTVEEIGLRTCKIRQWTGELSIIPNGGITQVTNYNRGPMLAQVTVGIAYEEDIDQAIKVLKDECEAACREIEAIIDVPQVQGVIELGLSSVDIRAVAPTLPGEHWAVERELRKRFKYALDRAGIEIPYPKQVIYQNKE</sequence>
<keyword evidence="6 7" id="KW-0472">Membrane</keyword>
<dbReference type="InterPro" id="IPR006685">
    <property type="entry name" value="MscS_channel_2nd"/>
</dbReference>
<keyword evidence="4 7" id="KW-0812">Transmembrane</keyword>
<feature type="domain" description="Mechanosensitive ion channel MscS C-terminal" evidence="9">
    <location>
        <begin position="268"/>
        <end position="351"/>
    </location>
</feature>
<dbReference type="SUPFAM" id="SSF50182">
    <property type="entry name" value="Sm-like ribonucleoproteins"/>
    <property type="match status" value="1"/>
</dbReference>
<evidence type="ECO:0000259" key="9">
    <source>
        <dbReference type="Pfam" id="PF21082"/>
    </source>
</evidence>
<keyword evidence="3" id="KW-1003">Cell membrane</keyword>
<evidence type="ECO:0000256" key="3">
    <source>
        <dbReference type="ARBA" id="ARBA00022475"/>
    </source>
</evidence>
<feature type="transmembrane region" description="Helical" evidence="7">
    <location>
        <begin position="151"/>
        <end position="172"/>
    </location>
</feature>
<dbReference type="GO" id="GO:0008381">
    <property type="term" value="F:mechanosensitive monoatomic ion channel activity"/>
    <property type="evidence" value="ECO:0007669"/>
    <property type="project" value="InterPro"/>
</dbReference>
<organism evidence="11 12">
    <name type="scientific">Pelotomaculum schinkii</name>
    <dbReference type="NCBI Taxonomy" id="78350"/>
    <lineage>
        <taxon>Bacteria</taxon>
        <taxon>Bacillati</taxon>
        <taxon>Bacillota</taxon>
        <taxon>Clostridia</taxon>
        <taxon>Eubacteriales</taxon>
        <taxon>Desulfotomaculaceae</taxon>
        <taxon>Pelotomaculum</taxon>
    </lineage>
</organism>
<evidence type="ECO:0000256" key="7">
    <source>
        <dbReference type="SAM" id="Phobius"/>
    </source>
</evidence>
<feature type="transmembrane region" description="Helical" evidence="7">
    <location>
        <begin position="178"/>
        <end position="198"/>
    </location>
</feature>
<comment type="subcellular location">
    <subcellularLocation>
        <location evidence="1">Cell membrane</location>
        <topology evidence="1">Multi-pass membrane protein</topology>
    </subcellularLocation>
</comment>
<dbReference type="Pfam" id="PF21082">
    <property type="entry name" value="MS_channel_3rd"/>
    <property type="match status" value="1"/>
</dbReference>
<protein>
    <submittedName>
        <fullName evidence="11">Putative MscS family protein YkuT</fullName>
    </submittedName>
</protein>
<dbReference type="PANTHER" id="PTHR30460">
    <property type="entry name" value="MODERATE CONDUCTANCE MECHANOSENSITIVE CHANNEL YBIO"/>
    <property type="match status" value="1"/>
</dbReference>
<dbReference type="InterPro" id="IPR023408">
    <property type="entry name" value="MscS_beta-dom_sf"/>
</dbReference>
<feature type="domain" description="Mechanosensitive ion channel transmembrane helices 2/3" evidence="10">
    <location>
        <begin position="156"/>
        <end position="195"/>
    </location>
</feature>
<dbReference type="InterPro" id="IPR049278">
    <property type="entry name" value="MS_channel_C"/>
</dbReference>
<dbReference type="InterPro" id="IPR011014">
    <property type="entry name" value="MscS_channel_TM-2"/>
</dbReference>
<dbReference type="InterPro" id="IPR045276">
    <property type="entry name" value="YbiO_bact"/>
</dbReference>
<gene>
    <name evidence="11" type="primary">ykuT</name>
    <name evidence="11" type="ORF">Psch_02511</name>
</gene>
<keyword evidence="12" id="KW-1185">Reference proteome</keyword>
<evidence type="ECO:0000313" key="12">
    <source>
        <dbReference type="Proteomes" id="UP000298324"/>
    </source>
</evidence>
<feature type="transmembrane region" description="Helical" evidence="7">
    <location>
        <begin position="71"/>
        <end position="93"/>
    </location>
</feature>
<dbReference type="SUPFAM" id="SSF82689">
    <property type="entry name" value="Mechanosensitive channel protein MscS (YggB), C-terminal domain"/>
    <property type="match status" value="1"/>
</dbReference>
<evidence type="ECO:0000259" key="10">
    <source>
        <dbReference type="Pfam" id="PF21088"/>
    </source>
</evidence>
<evidence type="ECO:0000256" key="6">
    <source>
        <dbReference type="ARBA" id="ARBA00023136"/>
    </source>
</evidence>